<protein>
    <submittedName>
        <fullName evidence="1">Uncharacterized protein</fullName>
    </submittedName>
</protein>
<dbReference type="Proteomes" id="UP001172457">
    <property type="component" value="Chromosome 5"/>
</dbReference>
<dbReference type="AlphaFoldDB" id="A0AA38SV47"/>
<name>A0AA38SV47_9ASTR</name>
<sequence>MRQEDPLAHFLFILATKEFSVVNLGVRFPIRGRCHFVGEWAPDNAKNLFRILKCFEKVIRYFQQSSLSLSLFFFSANDDEQSEEATKPPFPSLQNHISYNTRRKKLRNLGNLGNGGLKIDGASVNVFVVVVVARWRWESEGGGGVRCGGAEMVKKKLGNMNLAVNWHPLIDKFKSTFSGWKAATLSMQVCVGQLEHLHVLTL</sequence>
<comment type="caution">
    <text evidence="1">The sequence shown here is derived from an EMBL/GenBank/DDBJ whole genome shotgun (WGS) entry which is preliminary data.</text>
</comment>
<dbReference type="EMBL" id="JARYMX010000005">
    <property type="protein sequence ID" value="KAJ9549389.1"/>
    <property type="molecule type" value="Genomic_DNA"/>
</dbReference>
<evidence type="ECO:0000313" key="2">
    <source>
        <dbReference type="Proteomes" id="UP001172457"/>
    </source>
</evidence>
<gene>
    <name evidence="1" type="ORF">OSB04_021932</name>
</gene>
<reference evidence="1" key="1">
    <citation type="submission" date="2023-03" db="EMBL/GenBank/DDBJ databases">
        <title>Chromosome-scale reference genome and RAD-based genetic map of yellow starthistle (Centaurea solstitialis) reveal putative structural variation and QTLs associated with invader traits.</title>
        <authorList>
            <person name="Reatini B."/>
            <person name="Cang F.A."/>
            <person name="Jiang Q."/>
            <person name="Mckibben M.T.W."/>
            <person name="Barker M.S."/>
            <person name="Rieseberg L.H."/>
            <person name="Dlugosch K.M."/>
        </authorList>
    </citation>
    <scope>NUCLEOTIDE SEQUENCE</scope>
    <source>
        <strain evidence="1">CAN-66</strain>
        <tissue evidence="1">Leaf</tissue>
    </source>
</reference>
<proteinExistence type="predicted"/>
<organism evidence="1 2">
    <name type="scientific">Centaurea solstitialis</name>
    <name type="common">yellow star-thistle</name>
    <dbReference type="NCBI Taxonomy" id="347529"/>
    <lineage>
        <taxon>Eukaryota</taxon>
        <taxon>Viridiplantae</taxon>
        <taxon>Streptophyta</taxon>
        <taxon>Embryophyta</taxon>
        <taxon>Tracheophyta</taxon>
        <taxon>Spermatophyta</taxon>
        <taxon>Magnoliopsida</taxon>
        <taxon>eudicotyledons</taxon>
        <taxon>Gunneridae</taxon>
        <taxon>Pentapetalae</taxon>
        <taxon>asterids</taxon>
        <taxon>campanulids</taxon>
        <taxon>Asterales</taxon>
        <taxon>Asteraceae</taxon>
        <taxon>Carduoideae</taxon>
        <taxon>Cardueae</taxon>
        <taxon>Centaureinae</taxon>
        <taxon>Centaurea</taxon>
    </lineage>
</organism>
<accession>A0AA38SV47</accession>
<keyword evidence="2" id="KW-1185">Reference proteome</keyword>
<evidence type="ECO:0000313" key="1">
    <source>
        <dbReference type="EMBL" id="KAJ9549389.1"/>
    </source>
</evidence>